<evidence type="ECO:0008006" key="4">
    <source>
        <dbReference type="Google" id="ProtNLM"/>
    </source>
</evidence>
<feature type="compositionally biased region" description="Polar residues" evidence="1">
    <location>
        <begin position="21"/>
        <end position="31"/>
    </location>
</feature>
<gene>
    <name evidence="2" type="ORF">Cgig2_033284</name>
</gene>
<accession>A0A9Q1QRY0</accession>
<dbReference type="Proteomes" id="UP001153076">
    <property type="component" value="Unassembled WGS sequence"/>
</dbReference>
<reference evidence="2" key="1">
    <citation type="submission" date="2022-04" db="EMBL/GenBank/DDBJ databases">
        <title>Carnegiea gigantea Genome sequencing and assembly v2.</title>
        <authorList>
            <person name="Copetti D."/>
            <person name="Sanderson M.J."/>
            <person name="Burquez A."/>
            <person name="Wojciechowski M.F."/>
        </authorList>
    </citation>
    <scope>NUCLEOTIDE SEQUENCE</scope>
    <source>
        <strain evidence="2">SGP5-SGP5p</strain>
        <tissue evidence="2">Aerial part</tissue>
    </source>
</reference>
<evidence type="ECO:0000313" key="3">
    <source>
        <dbReference type="Proteomes" id="UP001153076"/>
    </source>
</evidence>
<evidence type="ECO:0000256" key="1">
    <source>
        <dbReference type="SAM" id="MobiDB-lite"/>
    </source>
</evidence>
<dbReference type="AlphaFoldDB" id="A0A9Q1QRY0"/>
<comment type="caution">
    <text evidence="2">The sequence shown here is derived from an EMBL/GenBank/DDBJ whole genome shotgun (WGS) entry which is preliminary data.</text>
</comment>
<keyword evidence="3" id="KW-1185">Reference proteome</keyword>
<dbReference type="PANTHER" id="PTHR35218:SF9">
    <property type="entry name" value="ENDONUCLEASE_EXONUCLEASE_PHOSPHATASE DOMAIN-CONTAINING PROTEIN"/>
    <property type="match status" value="1"/>
</dbReference>
<feature type="region of interest" description="Disordered" evidence="1">
    <location>
        <begin position="1"/>
        <end position="97"/>
    </location>
</feature>
<feature type="compositionally biased region" description="Basic and acidic residues" evidence="1">
    <location>
        <begin position="38"/>
        <end position="50"/>
    </location>
</feature>
<sequence>MESSVVAHVQQPNAGGGPCRQPTNLTTNHHSNGLMKNRSLEKVPPDKSIDLSRGGRGGSQQLNHDGPSQMRVVGDGEGAHPSTHNATRGSEPSRVNEVSSKIGCGRLFRVDPRGYQGGVWVLWIDNQLKLHLIEAHNQFIIVEVNISGNKSWLFTAIYANPHPAARDELWQKLERIAMIMHRPWLLVSLGGNMTCNARHYAIVQQCRLLIELPNWEVRVTHVFREANQVANAMANIGLGLDGEFMFSTEPPREVLTLLYADRGGVKSSGFIVD</sequence>
<dbReference type="OrthoDB" id="1720282at2759"/>
<protein>
    <recommendedName>
        <fullName evidence="4">RNase H type-1 domain-containing protein</fullName>
    </recommendedName>
</protein>
<name>A0A9Q1QRY0_9CARY</name>
<dbReference type="PANTHER" id="PTHR35218">
    <property type="entry name" value="RNASE H DOMAIN-CONTAINING PROTEIN"/>
    <property type="match status" value="1"/>
</dbReference>
<dbReference type="EMBL" id="JAKOGI010000017">
    <property type="protein sequence ID" value="KAJ8450090.1"/>
    <property type="molecule type" value="Genomic_DNA"/>
</dbReference>
<organism evidence="2 3">
    <name type="scientific">Carnegiea gigantea</name>
    <dbReference type="NCBI Taxonomy" id="171969"/>
    <lineage>
        <taxon>Eukaryota</taxon>
        <taxon>Viridiplantae</taxon>
        <taxon>Streptophyta</taxon>
        <taxon>Embryophyta</taxon>
        <taxon>Tracheophyta</taxon>
        <taxon>Spermatophyta</taxon>
        <taxon>Magnoliopsida</taxon>
        <taxon>eudicotyledons</taxon>
        <taxon>Gunneridae</taxon>
        <taxon>Pentapetalae</taxon>
        <taxon>Caryophyllales</taxon>
        <taxon>Cactineae</taxon>
        <taxon>Cactaceae</taxon>
        <taxon>Cactoideae</taxon>
        <taxon>Echinocereeae</taxon>
        <taxon>Carnegiea</taxon>
    </lineage>
</organism>
<evidence type="ECO:0000313" key="2">
    <source>
        <dbReference type="EMBL" id="KAJ8450090.1"/>
    </source>
</evidence>
<proteinExistence type="predicted"/>